<dbReference type="RefSeq" id="WP_068239411.1">
    <property type="nucleotide sequence ID" value="NZ_LPUY01000008.1"/>
</dbReference>
<comment type="caution">
    <text evidence="4">The sequence shown here is derived from an EMBL/GenBank/DDBJ whole genome shotgun (WGS) entry which is preliminary data.</text>
</comment>
<reference evidence="4 5" key="1">
    <citation type="submission" date="2015-12" db="EMBL/GenBank/DDBJ databases">
        <title>Genome sequence of the marine Rhodobacteraceae strain O3.65, Candidatus Tritonibacter horizontis.</title>
        <authorList>
            <person name="Poehlein A."/>
            <person name="Giebel H.A."/>
            <person name="Voget S."/>
            <person name="Brinkhoff T."/>
        </authorList>
    </citation>
    <scope>NUCLEOTIDE SEQUENCE [LARGE SCALE GENOMIC DNA]</scope>
    <source>
        <strain evidence="4 5">O3.65</strain>
    </source>
</reference>
<dbReference type="GO" id="GO:0016301">
    <property type="term" value="F:kinase activity"/>
    <property type="evidence" value="ECO:0007669"/>
    <property type="project" value="UniProtKB-KW"/>
</dbReference>
<name>A0A132C2S2_9RHOB</name>
<keyword evidence="4" id="KW-0808">Transferase</keyword>
<dbReference type="PANTHER" id="PTHR47505:SF1">
    <property type="entry name" value="DNA UTILIZATION PROTEIN YHGH"/>
    <property type="match status" value="1"/>
</dbReference>
<keyword evidence="5" id="KW-1185">Reference proteome</keyword>
<dbReference type="AlphaFoldDB" id="A0A132C2S2"/>
<dbReference type="PATRIC" id="fig|1768241.3.peg.200"/>
<evidence type="ECO:0000313" key="4">
    <source>
        <dbReference type="EMBL" id="KUP94864.1"/>
    </source>
</evidence>
<feature type="domain" description="Double zinc ribbon" evidence="3">
    <location>
        <begin position="11"/>
        <end position="70"/>
    </location>
</feature>
<feature type="domain" description="Phosphoribosyltransferase" evidence="2">
    <location>
        <begin position="144"/>
        <end position="239"/>
    </location>
</feature>
<evidence type="ECO:0000256" key="1">
    <source>
        <dbReference type="ARBA" id="ARBA00008007"/>
    </source>
</evidence>
<dbReference type="PANTHER" id="PTHR47505">
    <property type="entry name" value="DNA UTILIZATION PROTEIN YHGH"/>
    <property type="match status" value="1"/>
</dbReference>
<protein>
    <submittedName>
        <fullName evidence="4">Ribose-phosphate pyrophosphokinase</fullName>
    </submittedName>
</protein>
<evidence type="ECO:0000259" key="2">
    <source>
        <dbReference type="Pfam" id="PF00156"/>
    </source>
</evidence>
<dbReference type="InterPro" id="IPR000836">
    <property type="entry name" value="PRTase_dom"/>
</dbReference>
<dbReference type="SUPFAM" id="SSF53271">
    <property type="entry name" value="PRTase-like"/>
    <property type="match status" value="1"/>
</dbReference>
<gene>
    <name evidence="4" type="primary">prs_1</name>
    <name evidence="4" type="ORF">TRIHO_01980</name>
</gene>
<dbReference type="Pfam" id="PF18912">
    <property type="entry name" value="DZR_2"/>
    <property type="match status" value="1"/>
</dbReference>
<dbReference type="InterPro" id="IPR051910">
    <property type="entry name" value="ComF/GntX_DNA_util-trans"/>
</dbReference>
<dbReference type="Proteomes" id="UP000068382">
    <property type="component" value="Unassembled WGS sequence"/>
</dbReference>
<evidence type="ECO:0000259" key="3">
    <source>
        <dbReference type="Pfam" id="PF18912"/>
    </source>
</evidence>
<dbReference type="Gene3D" id="3.40.50.2020">
    <property type="match status" value="1"/>
</dbReference>
<keyword evidence="4" id="KW-0418">Kinase</keyword>
<sequence length="243" mass="26320">MTLRARIQTAVTLVYPARCLNCGGLVESDFGLCSACWRETEFISGLVCDRCGVPVAGEDDGQPVECDDCAMSQRDWSQGRAALVYGGQGRRLVLALKHGDRTDLAHPASAWMLRAAAALLEPAPLVVPVPLHWSRLLRRRYNQSALLAQALAARAGCDWVPDSLIRSVQTPMLEGRSRQERTDLLADAIRPHPRMGERMTGRDILLVDDVLTSGATLSACARACYAAGAKRVSVVVLARVTAL</sequence>
<proteinExistence type="inferred from homology"/>
<dbReference type="CDD" id="cd06223">
    <property type="entry name" value="PRTases_typeI"/>
    <property type="match status" value="1"/>
</dbReference>
<accession>A0A132C2S2</accession>
<dbReference type="OrthoDB" id="9779910at2"/>
<organism evidence="4 5">
    <name type="scientific">Tritonibacter horizontis</name>
    <dbReference type="NCBI Taxonomy" id="1768241"/>
    <lineage>
        <taxon>Bacteria</taxon>
        <taxon>Pseudomonadati</taxon>
        <taxon>Pseudomonadota</taxon>
        <taxon>Alphaproteobacteria</taxon>
        <taxon>Rhodobacterales</taxon>
        <taxon>Paracoccaceae</taxon>
        <taxon>Tritonibacter</taxon>
    </lineage>
</organism>
<dbReference type="InterPro" id="IPR044005">
    <property type="entry name" value="DZR_2"/>
</dbReference>
<dbReference type="Pfam" id="PF00156">
    <property type="entry name" value="Pribosyltran"/>
    <property type="match status" value="1"/>
</dbReference>
<dbReference type="InterPro" id="IPR029057">
    <property type="entry name" value="PRTase-like"/>
</dbReference>
<comment type="similarity">
    <text evidence="1">Belongs to the ComF/GntX family.</text>
</comment>
<dbReference type="EMBL" id="LPUY01000008">
    <property type="protein sequence ID" value="KUP94864.1"/>
    <property type="molecule type" value="Genomic_DNA"/>
</dbReference>
<evidence type="ECO:0000313" key="5">
    <source>
        <dbReference type="Proteomes" id="UP000068382"/>
    </source>
</evidence>